<accession>A0A2C9KGM4</accession>
<proteinExistence type="predicted"/>
<evidence type="ECO:0000313" key="4">
    <source>
        <dbReference type="Proteomes" id="UP000076420"/>
    </source>
</evidence>
<feature type="compositionally biased region" description="Basic and acidic residues" evidence="1">
    <location>
        <begin position="22"/>
        <end position="35"/>
    </location>
</feature>
<gene>
    <name evidence="3" type="primary">106050129</name>
</gene>
<dbReference type="Proteomes" id="UP000076420">
    <property type="component" value="Unassembled WGS sequence"/>
</dbReference>
<dbReference type="VEuPathDB" id="VectorBase:BGLB019459"/>
<dbReference type="RefSeq" id="XP_013060527.2">
    <property type="nucleotide sequence ID" value="XM_013205073.2"/>
</dbReference>
<dbReference type="EnsemblMetazoa" id="BGLB019459-RA">
    <property type="protein sequence ID" value="BGLB019459-PA"/>
    <property type="gene ID" value="BGLB019459"/>
</dbReference>
<sequence>MNIKVLAVVCALILVAHFTDADRGGSKKDKVEAAKPTRGTLPPPSGSRKGAHSSEEVGGSSEERPDASPAGDRYSWNRVLNENVSAHESAFVPINGSVIVVKSNDRILREVNITGAVTVLDFTNSSKVEVIRVRNACFITERLQQSYQEIIDILTARNNTNVSIADRVALNGTGPQLSREEAQIVFQQYPTVAKLCRKFRLVRTTSDVVESPDVEVIAVPAFDALINISVDKPTPPPTPKGLLGVLRGGKSGERKRH</sequence>
<organism evidence="3 4">
    <name type="scientific">Biomphalaria glabrata</name>
    <name type="common">Bloodfluke planorb</name>
    <name type="synonym">Freshwater snail</name>
    <dbReference type="NCBI Taxonomy" id="6526"/>
    <lineage>
        <taxon>Eukaryota</taxon>
        <taxon>Metazoa</taxon>
        <taxon>Spiralia</taxon>
        <taxon>Lophotrochozoa</taxon>
        <taxon>Mollusca</taxon>
        <taxon>Gastropoda</taxon>
        <taxon>Heterobranchia</taxon>
        <taxon>Euthyneura</taxon>
        <taxon>Panpulmonata</taxon>
        <taxon>Hygrophila</taxon>
        <taxon>Lymnaeoidea</taxon>
        <taxon>Planorbidae</taxon>
        <taxon>Biomphalaria</taxon>
    </lineage>
</organism>
<protein>
    <recommendedName>
        <fullName evidence="5">NtA domain-containing protein</fullName>
    </recommendedName>
</protein>
<dbReference type="AlphaFoldDB" id="A0A2C9KGM4"/>
<dbReference type="VEuPathDB" id="VectorBase:BGLAX_035627"/>
<evidence type="ECO:0008006" key="5">
    <source>
        <dbReference type="Google" id="ProtNLM"/>
    </source>
</evidence>
<feature type="region of interest" description="Disordered" evidence="1">
    <location>
        <begin position="233"/>
        <end position="257"/>
    </location>
</feature>
<dbReference type="KEGG" id="bgt:106050129"/>
<feature type="signal peptide" evidence="2">
    <location>
        <begin position="1"/>
        <end position="21"/>
    </location>
</feature>
<feature type="region of interest" description="Disordered" evidence="1">
    <location>
        <begin position="22"/>
        <end position="73"/>
    </location>
</feature>
<keyword evidence="2" id="KW-0732">Signal</keyword>
<feature type="chain" id="PRO_5013379238" description="NtA domain-containing protein" evidence="2">
    <location>
        <begin position="22"/>
        <end position="257"/>
    </location>
</feature>
<evidence type="ECO:0000313" key="3">
    <source>
        <dbReference type="EnsemblMetazoa" id="BGLB019459-PA"/>
    </source>
</evidence>
<name>A0A2C9KGM4_BIOGL</name>
<dbReference type="OrthoDB" id="6161005at2759"/>
<evidence type="ECO:0000256" key="2">
    <source>
        <dbReference type="SAM" id="SignalP"/>
    </source>
</evidence>
<evidence type="ECO:0000256" key="1">
    <source>
        <dbReference type="SAM" id="MobiDB-lite"/>
    </source>
</evidence>
<reference evidence="3" key="1">
    <citation type="submission" date="2020-05" db="UniProtKB">
        <authorList>
            <consortium name="EnsemblMetazoa"/>
        </authorList>
    </citation>
    <scope>IDENTIFICATION</scope>
    <source>
        <strain evidence="3">BB02</strain>
    </source>
</reference>